<sequence>MFVFTHIGIVVSNTDVSVQFYRDVLGCTVEDCYTEAHLRLTYLRAGALRIELIEHLPPAARTLPGPVDHLAFAVQDIDAAVARLKAAGVVLSFPSPRLVNQQKIIFFTGPDGERLELIQSIK</sequence>
<dbReference type="GO" id="GO:0046872">
    <property type="term" value="F:metal ion binding"/>
    <property type="evidence" value="ECO:0007669"/>
    <property type="project" value="UniProtKB-KW"/>
</dbReference>
<keyword evidence="4" id="KW-1185">Reference proteome</keyword>
<keyword evidence="3" id="KW-0456">Lyase</keyword>
<dbReference type="OrthoDB" id="9788468at2"/>
<reference evidence="3 4" key="1">
    <citation type="submission" date="2016-10" db="EMBL/GenBank/DDBJ databases">
        <authorList>
            <person name="de Groot N.N."/>
        </authorList>
    </citation>
    <scope>NUCLEOTIDE SEQUENCE [LARGE SCALE GENOMIC DNA]</scope>
    <source>
        <strain evidence="3 4">DSM 1736</strain>
    </source>
</reference>
<dbReference type="PANTHER" id="PTHR43048:SF3">
    <property type="entry name" value="METHYLMALONYL-COA EPIMERASE, MITOCHONDRIAL"/>
    <property type="match status" value="1"/>
</dbReference>
<keyword evidence="1" id="KW-0479">Metal-binding</keyword>
<dbReference type="InterPro" id="IPR051785">
    <property type="entry name" value="MMCE/EMCE_epimerase"/>
</dbReference>
<accession>A0A1G9LHH5</accession>
<evidence type="ECO:0000259" key="2">
    <source>
        <dbReference type="PROSITE" id="PS51819"/>
    </source>
</evidence>
<evidence type="ECO:0000313" key="4">
    <source>
        <dbReference type="Proteomes" id="UP000214880"/>
    </source>
</evidence>
<organism evidence="3 4">
    <name type="scientific">Dendrosporobacter quercicolus</name>
    <dbReference type="NCBI Taxonomy" id="146817"/>
    <lineage>
        <taxon>Bacteria</taxon>
        <taxon>Bacillati</taxon>
        <taxon>Bacillota</taxon>
        <taxon>Negativicutes</taxon>
        <taxon>Selenomonadales</taxon>
        <taxon>Sporomusaceae</taxon>
        <taxon>Dendrosporobacter</taxon>
    </lineage>
</organism>
<dbReference type="RefSeq" id="WP_092067671.1">
    <property type="nucleotide sequence ID" value="NZ_FNHB01000001.1"/>
</dbReference>
<feature type="domain" description="VOC" evidence="2">
    <location>
        <begin position="3"/>
        <end position="120"/>
    </location>
</feature>
<protein>
    <submittedName>
        <fullName evidence="3">Lactoylglutathione lyase</fullName>
    </submittedName>
</protein>
<evidence type="ECO:0000313" key="3">
    <source>
        <dbReference type="EMBL" id="SDL61308.1"/>
    </source>
</evidence>
<evidence type="ECO:0000256" key="1">
    <source>
        <dbReference type="ARBA" id="ARBA00022723"/>
    </source>
</evidence>
<dbReference type="GO" id="GO:0004493">
    <property type="term" value="F:methylmalonyl-CoA epimerase activity"/>
    <property type="evidence" value="ECO:0007669"/>
    <property type="project" value="TreeGrafter"/>
</dbReference>
<dbReference type="SUPFAM" id="SSF54593">
    <property type="entry name" value="Glyoxalase/Bleomycin resistance protein/Dihydroxybiphenyl dioxygenase"/>
    <property type="match status" value="1"/>
</dbReference>
<proteinExistence type="predicted"/>
<dbReference type="EMBL" id="FNHB01000001">
    <property type="protein sequence ID" value="SDL61308.1"/>
    <property type="molecule type" value="Genomic_DNA"/>
</dbReference>
<name>A0A1G9LHH5_9FIRM</name>
<dbReference type="PANTHER" id="PTHR43048">
    <property type="entry name" value="METHYLMALONYL-COA EPIMERASE"/>
    <property type="match status" value="1"/>
</dbReference>
<dbReference type="InterPro" id="IPR029068">
    <property type="entry name" value="Glyas_Bleomycin-R_OHBP_Dase"/>
</dbReference>
<dbReference type="Gene3D" id="3.10.180.10">
    <property type="entry name" value="2,3-Dihydroxybiphenyl 1,2-Dioxygenase, domain 1"/>
    <property type="match status" value="1"/>
</dbReference>
<dbReference type="Proteomes" id="UP000214880">
    <property type="component" value="Unassembled WGS sequence"/>
</dbReference>
<dbReference type="Pfam" id="PF00903">
    <property type="entry name" value="Glyoxalase"/>
    <property type="match status" value="1"/>
</dbReference>
<dbReference type="PROSITE" id="PS51819">
    <property type="entry name" value="VOC"/>
    <property type="match status" value="1"/>
</dbReference>
<dbReference type="InterPro" id="IPR004360">
    <property type="entry name" value="Glyas_Fos-R_dOase_dom"/>
</dbReference>
<dbReference type="STRING" id="146817.SAMN04488502_101349"/>
<dbReference type="AlphaFoldDB" id="A0A1G9LHH5"/>
<dbReference type="GO" id="GO:0046491">
    <property type="term" value="P:L-methylmalonyl-CoA metabolic process"/>
    <property type="evidence" value="ECO:0007669"/>
    <property type="project" value="TreeGrafter"/>
</dbReference>
<dbReference type="GO" id="GO:0016829">
    <property type="term" value="F:lyase activity"/>
    <property type="evidence" value="ECO:0007669"/>
    <property type="project" value="UniProtKB-KW"/>
</dbReference>
<gene>
    <name evidence="3" type="ORF">SAMN04488502_101349</name>
</gene>
<dbReference type="InterPro" id="IPR037523">
    <property type="entry name" value="VOC_core"/>
</dbReference>